<dbReference type="RefSeq" id="WP_055199859.1">
    <property type="nucleotide sequence ID" value="NZ_BTHH01000004.1"/>
</dbReference>
<dbReference type="Pfam" id="PF00480">
    <property type="entry name" value="ROK"/>
    <property type="match status" value="1"/>
</dbReference>
<dbReference type="CDD" id="cd24068">
    <property type="entry name" value="ASKHA_NBD_ROK_FnNanK-like"/>
    <property type="match status" value="1"/>
</dbReference>
<dbReference type="InterPro" id="IPR043129">
    <property type="entry name" value="ATPase_NBD"/>
</dbReference>
<reference evidence="2 3" key="1">
    <citation type="submission" date="2015-09" db="EMBL/GenBank/DDBJ databases">
        <authorList>
            <consortium name="Pathogen Informatics"/>
        </authorList>
    </citation>
    <scope>NUCLEOTIDE SEQUENCE [LARGE SCALE GENOMIC DNA]</scope>
    <source>
        <strain evidence="2 3">2789STDY5834863</strain>
    </source>
</reference>
<dbReference type="InterPro" id="IPR000600">
    <property type="entry name" value="ROK"/>
</dbReference>
<dbReference type="Proteomes" id="UP000095431">
    <property type="component" value="Unassembled WGS sequence"/>
</dbReference>
<sequence length="292" mass="31226">MKILVFDIGGTAIKYGICQDGHLMETSECPTEAYKGGPHILETICTLAEQSLPFDAIGISTAGQVNPEEGYIIYANSNIPDYTGTQFQKILQERFHVPVAVENDVNSAALGEAIFGAGKGKDSFLCLTYGTGVGGAIIENKQVYHGSSFSAGEFGAIITHAEEKLAGTDPFDGCYERYASATALVKMVSAVDPSLTNGRQIFANLERPEIKAVVNKWIDEIVLGLATLIHIFNPSCVVLGGGIMVQPYILEQIHARIPQMVMSSFAHVQISSAELGNSAGLLGAYYLASQKL</sequence>
<dbReference type="SUPFAM" id="SSF53067">
    <property type="entry name" value="Actin-like ATPase domain"/>
    <property type="match status" value="1"/>
</dbReference>
<dbReference type="EMBL" id="CYZN01000005">
    <property type="protein sequence ID" value="CUN74689.1"/>
    <property type="molecule type" value="Genomic_DNA"/>
</dbReference>
<dbReference type="PANTHER" id="PTHR18964:SF165">
    <property type="entry name" value="BETA-GLUCOSIDE KINASE"/>
    <property type="match status" value="1"/>
</dbReference>
<name>A0A173ZG91_9FIRM</name>
<dbReference type="AlphaFoldDB" id="A0A173ZG91"/>
<dbReference type="PANTHER" id="PTHR18964">
    <property type="entry name" value="ROK (REPRESSOR, ORF, KINASE) FAMILY"/>
    <property type="match status" value="1"/>
</dbReference>
<proteinExistence type="inferred from homology"/>
<protein>
    <submittedName>
        <fullName evidence="2">Beta-glucoside kinase</fullName>
        <ecNumber evidence="2">2.7.1.85</ecNumber>
    </submittedName>
</protein>
<dbReference type="EC" id="2.7.1.85" evidence="2"/>
<keyword evidence="2" id="KW-0418">Kinase</keyword>
<organism evidence="2 3">
    <name type="scientific">Blautia wexlerae</name>
    <dbReference type="NCBI Taxonomy" id="418240"/>
    <lineage>
        <taxon>Bacteria</taxon>
        <taxon>Bacillati</taxon>
        <taxon>Bacillota</taxon>
        <taxon>Clostridia</taxon>
        <taxon>Lachnospirales</taxon>
        <taxon>Lachnospiraceae</taxon>
        <taxon>Blautia</taxon>
    </lineage>
</organism>
<evidence type="ECO:0000313" key="3">
    <source>
        <dbReference type="Proteomes" id="UP000095431"/>
    </source>
</evidence>
<comment type="similarity">
    <text evidence="1">Belongs to the ROK (NagC/XylR) family.</text>
</comment>
<evidence type="ECO:0000256" key="1">
    <source>
        <dbReference type="ARBA" id="ARBA00006479"/>
    </source>
</evidence>
<keyword evidence="2" id="KW-0808">Transferase</keyword>
<dbReference type="GO" id="GO:0047700">
    <property type="term" value="F:beta-glucoside kinase activity"/>
    <property type="evidence" value="ECO:0007669"/>
    <property type="project" value="UniProtKB-EC"/>
</dbReference>
<dbReference type="Gene3D" id="3.30.420.40">
    <property type="match status" value="2"/>
</dbReference>
<evidence type="ECO:0000313" key="2">
    <source>
        <dbReference type="EMBL" id="CUN74689.1"/>
    </source>
</evidence>
<accession>A0A173ZG91</accession>
<gene>
    <name evidence="2" type="primary">bglK</name>
    <name evidence="2" type="ORF">ERS852478_00971</name>
</gene>